<accession>A0ABW5EDK3</accession>
<protein>
    <submittedName>
        <fullName evidence="1">Uncharacterized protein</fullName>
    </submittedName>
</protein>
<name>A0ABW5EDK3_9GAMM</name>
<comment type="caution">
    <text evidence="1">The sequence shown here is derived from an EMBL/GenBank/DDBJ whole genome shotgun (WGS) entry which is preliminary data.</text>
</comment>
<evidence type="ECO:0000313" key="1">
    <source>
        <dbReference type="EMBL" id="MFD2311661.1"/>
    </source>
</evidence>
<dbReference type="RefSeq" id="WP_265722869.1">
    <property type="nucleotide sequence ID" value="NZ_JAPIVK010000030.1"/>
</dbReference>
<proteinExistence type="predicted"/>
<dbReference type="EMBL" id="JBHUJD010000020">
    <property type="protein sequence ID" value="MFD2311661.1"/>
    <property type="molecule type" value="Genomic_DNA"/>
</dbReference>
<gene>
    <name evidence="1" type="ORF">ACFSKX_14635</name>
</gene>
<reference evidence="2" key="1">
    <citation type="journal article" date="2019" name="Int. J. Syst. Evol. Microbiol.">
        <title>The Global Catalogue of Microorganisms (GCM) 10K type strain sequencing project: providing services to taxonomists for standard genome sequencing and annotation.</title>
        <authorList>
            <consortium name="The Broad Institute Genomics Platform"/>
            <consortium name="The Broad Institute Genome Sequencing Center for Infectious Disease"/>
            <person name="Wu L."/>
            <person name="Ma J."/>
        </authorList>
    </citation>
    <scope>NUCLEOTIDE SEQUENCE [LARGE SCALE GENOMIC DNA]</scope>
    <source>
        <strain evidence="2">KCTC 12848</strain>
    </source>
</reference>
<sequence>MNEDGSEYMIGTGFVPATSMQEALSLFEKYLEDQKMEILELEKCKKFDPANFDESDDEDRKIIRVASSSMEDEQIRYVGVSSEAMECEEGETYG</sequence>
<keyword evidence="2" id="KW-1185">Reference proteome</keyword>
<organism evidence="1 2">
    <name type="scientific">Microbulbifer halophilus</name>
    <dbReference type="NCBI Taxonomy" id="453963"/>
    <lineage>
        <taxon>Bacteria</taxon>
        <taxon>Pseudomonadati</taxon>
        <taxon>Pseudomonadota</taxon>
        <taxon>Gammaproteobacteria</taxon>
        <taxon>Cellvibrionales</taxon>
        <taxon>Microbulbiferaceae</taxon>
        <taxon>Microbulbifer</taxon>
    </lineage>
</organism>
<dbReference type="Proteomes" id="UP001597425">
    <property type="component" value="Unassembled WGS sequence"/>
</dbReference>
<evidence type="ECO:0000313" key="2">
    <source>
        <dbReference type="Proteomes" id="UP001597425"/>
    </source>
</evidence>